<evidence type="ECO:0000313" key="5">
    <source>
        <dbReference type="Proteomes" id="UP000487757"/>
    </source>
</evidence>
<dbReference type="RefSeq" id="WP_154282926.1">
    <property type="nucleotide sequence ID" value="NZ_JBHUJQ010000001.1"/>
</dbReference>
<dbReference type="PRINTS" id="PR00080">
    <property type="entry name" value="SDRFAMILY"/>
</dbReference>
<dbReference type="InterPro" id="IPR036291">
    <property type="entry name" value="NAD(P)-bd_dom_sf"/>
</dbReference>
<organism evidence="4 5">
    <name type="scientific">Pedobacter petrophilus</name>
    <dbReference type="NCBI Taxonomy" id="1908241"/>
    <lineage>
        <taxon>Bacteria</taxon>
        <taxon>Pseudomonadati</taxon>
        <taxon>Bacteroidota</taxon>
        <taxon>Sphingobacteriia</taxon>
        <taxon>Sphingobacteriales</taxon>
        <taxon>Sphingobacteriaceae</taxon>
        <taxon>Pedobacter</taxon>
    </lineage>
</organism>
<dbReference type="Proteomes" id="UP000487757">
    <property type="component" value="Unassembled WGS sequence"/>
</dbReference>
<evidence type="ECO:0000256" key="3">
    <source>
        <dbReference type="RuleBase" id="RU000363"/>
    </source>
</evidence>
<comment type="similarity">
    <text evidence="1 3">Belongs to the short-chain dehydrogenases/reductases (SDR) family.</text>
</comment>
<dbReference type="PROSITE" id="PS00061">
    <property type="entry name" value="ADH_SHORT"/>
    <property type="match status" value="1"/>
</dbReference>
<evidence type="ECO:0000313" key="4">
    <source>
        <dbReference type="EMBL" id="MRX78522.1"/>
    </source>
</evidence>
<sequence length="256" mass="28198">MELQGKTVLITGGTAGMGLEATKQFLNVGCKVIVTGRNQDKLDAARKKYPSIAAIRSDSSKAEDGKLLFAEIEKMGGIDILYNNAGIMKTASNYGIASEKHFENAEAEININYLGVIRTNNLFMEMLKSRKEAAIINVSSFLSYVPLNGSPTYCASKAAVRFYTVSLREHLKMIKSNVKVFELLPPVVATEMTEGFEGVSKMSPEDLVKGLISALKKNRYTIRMGITKMVYYLHRLSPALAHKILNPARNNKGLLL</sequence>
<accession>A0A7K0G4F9</accession>
<evidence type="ECO:0000256" key="2">
    <source>
        <dbReference type="ARBA" id="ARBA00023002"/>
    </source>
</evidence>
<dbReference type="Gene3D" id="3.40.50.720">
    <property type="entry name" value="NAD(P)-binding Rossmann-like Domain"/>
    <property type="match status" value="1"/>
</dbReference>
<comment type="caution">
    <text evidence="4">The sequence shown here is derived from an EMBL/GenBank/DDBJ whole genome shotgun (WGS) entry which is preliminary data.</text>
</comment>
<keyword evidence="5" id="KW-1185">Reference proteome</keyword>
<evidence type="ECO:0000256" key="1">
    <source>
        <dbReference type="ARBA" id="ARBA00006484"/>
    </source>
</evidence>
<dbReference type="EMBL" id="WKKH01000057">
    <property type="protein sequence ID" value="MRX78522.1"/>
    <property type="molecule type" value="Genomic_DNA"/>
</dbReference>
<dbReference type="AlphaFoldDB" id="A0A7K0G4F9"/>
<dbReference type="InterPro" id="IPR002347">
    <property type="entry name" value="SDR_fam"/>
</dbReference>
<dbReference type="PANTHER" id="PTHR44196">
    <property type="entry name" value="DEHYDROGENASE/REDUCTASE SDR FAMILY MEMBER 7B"/>
    <property type="match status" value="1"/>
</dbReference>
<dbReference type="OrthoDB" id="9810734at2"/>
<dbReference type="PANTHER" id="PTHR44196:SF1">
    <property type="entry name" value="DEHYDROGENASE_REDUCTASE SDR FAMILY MEMBER 7B"/>
    <property type="match status" value="1"/>
</dbReference>
<keyword evidence="2" id="KW-0560">Oxidoreductase</keyword>
<reference evidence="4 5" key="1">
    <citation type="submission" date="2019-11" db="EMBL/GenBank/DDBJ databases">
        <title>Pedobacter petrophilus genome.</title>
        <authorList>
            <person name="Feldbauer M.J."/>
            <person name="Newman J.D."/>
        </authorList>
    </citation>
    <scope>NUCLEOTIDE SEQUENCE [LARGE SCALE GENOMIC DNA]</scope>
    <source>
        <strain evidence="4 5">LMG 29686</strain>
    </source>
</reference>
<dbReference type="SUPFAM" id="SSF51735">
    <property type="entry name" value="NAD(P)-binding Rossmann-fold domains"/>
    <property type="match status" value="1"/>
</dbReference>
<name>A0A7K0G4F9_9SPHI</name>
<dbReference type="GO" id="GO:0016020">
    <property type="term" value="C:membrane"/>
    <property type="evidence" value="ECO:0007669"/>
    <property type="project" value="TreeGrafter"/>
</dbReference>
<dbReference type="GO" id="GO:0016491">
    <property type="term" value="F:oxidoreductase activity"/>
    <property type="evidence" value="ECO:0007669"/>
    <property type="project" value="UniProtKB-KW"/>
</dbReference>
<dbReference type="InterPro" id="IPR020904">
    <property type="entry name" value="Sc_DH/Rdtase_CS"/>
</dbReference>
<proteinExistence type="inferred from homology"/>
<protein>
    <submittedName>
        <fullName evidence="4">SDR family NAD(P)-dependent oxidoreductase</fullName>
    </submittedName>
</protein>
<dbReference type="Pfam" id="PF00106">
    <property type="entry name" value="adh_short"/>
    <property type="match status" value="1"/>
</dbReference>
<dbReference type="PRINTS" id="PR00081">
    <property type="entry name" value="GDHRDH"/>
</dbReference>
<gene>
    <name evidence="4" type="ORF">GJU39_20805</name>
</gene>